<dbReference type="InterPro" id="IPR055377">
    <property type="entry name" value="GH3_M"/>
</dbReference>
<proteinExistence type="predicted"/>
<organism evidence="3 4">
    <name type="scientific">Cesiribacter andamanensis AMV16</name>
    <dbReference type="NCBI Taxonomy" id="1279009"/>
    <lineage>
        <taxon>Bacteria</taxon>
        <taxon>Pseudomonadati</taxon>
        <taxon>Bacteroidota</taxon>
        <taxon>Cytophagia</taxon>
        <taxon>Cytophagales</taxon>
        <taxon>Cesiribacteraceae</taxon>
        <taxon>Cesiribacter</taxon>
    </lineage>
</organism>
<dbReference type="PATRIC" id="fig|1279009.4.peg.1971"/>
<keyword evidence="4" id="KW-1185">Reference proteome</keyword>
<dbReference type="Pfam" id="PF23572">
    <property type="entry name" value="GH3_C"/>
    <property type="match status" value="1"/>
</dbReference>
<accession>M7NM96</accession>
<dbReference type="AlphaFoldDB" id="M7NM96"/>
<dbReference type="Pfam" id="PF03321">
    <property type="entry name" value="GH3"/>
    <property type="match status" value="1"/>
</dbReference>
<dbReference type="eggNOG" id="COG0318">
    <property type="taxonomic scope" value="Bacteria"/>
</dbReference>
<evidence type="ECO:0000313" key="4">
    <source>
        <dbReference type="Proteomes" id="UP000011910"/>
    </source>
</evidence>
<dbReference type="InterPro" id="IPR004993">
    <property type="entry name" value="GH3"/>
</dbReference>
<evidence type="ECO:0000259" key="1">
    <source>
        <dbReference type="Pfam" id="PF23571"/>
    </source>
</evidence>
<feature type="domain" description="GH3 middle" evidence="1">
    <location>
        <begin position="299"/>
        <end position="359"/>
    </location>
</feature>
<dbReference type="GO" id="GO:0016881">
    <property type="term" value="F:acid-amino acid ligase activity"/>
    <property type="evidence" value="ECO:0007669"/>
    <property type="project" value="TreeGrafter"/>
</dbReference>
<reference evidence="3 4" key="1">
    <citation type="journal article" date="2013" name="Genome Announc.">
        <title>Draft Genome Sequence of Cesiribacter andamanensis Strain AMV16T, Isolated from a Soil Sample from a Mud Volcano in the Andaman Islands, India.</title>
        <authorList>
            <person name="Shivaji S."/>
            <person name="Ara S."/>
            <person name="Begum Z."/>
            <person name="Srinivas T.N."/>
            <person name="Singh A."/>
            <person name="Kumar Pinnaka A."/>
        </authorList>
    </citation>
    <scope>NUCLEOTIDE SEQUENCE [LARGE SCALE GENOMIC DNA]</scope>
    <source>
        <strain evidence="3 4">AMV16</strain>
    </source>
</reference>
<dbReference type="PANTHER" id="PTHR31901">
    <property type="entry name" value="GH3 DOMAIN-CONTAINING PROTEIN"/>
    <property type="match status" value="1"/>
</dbReference>
<dbReference type="OrthoDB" id="5678283at2"/>
<feature type="domain" description="GH3 C-terminal" evidence="2">
    <location>
        <begin position="383"/>
        <end position="496"/>
    </location>
</feature>
<dbReference type="STRING" id="1279009.ADICEAN_01943"/>
<sequence>MLELFNSIVTWFMKKRIQEVEHFMHHPHEVQQEVLRNLLERGRSTEWGRQWGYADLKTTRDFQARVPISTYEELKPYIDRMMRGEQNILWPSRIEWFAKSSGTTSSRSKFIPVSEEALEECHYKGGKDMIAIYVNNYPDTKVFTGKNLAIGGSHQANDQDSNGATKFGDVSAILMQNLPFWAQMMRSPSLEVALMSEWDKKLERMARETMEENITSLSGVPTWTLLLLERILEITGKQHMHEVWPNLELFTHGAVSFTPYEQLFKKLIPSSSMRYQEVYNASEGFFGIQDQKKSKEMLLMLDYGVYYEFIETGELESDNPRVLTLEQVELGKSYALIISTNAGLWRYNIGDTVKFTSLNPYRIIISGRTKHFINAFGEEVVIENAEQAIAEACRQTGAEIDNFTAAPRYFGEKSKASHEWIIEFVHPPQDQEQFNRVLDDTLRQINSDYDAKRFKDMALQAPIIHLAPKGTFYRWMQKRGKLGGQNKVPRLSNSREHVEDILELLKG</sequence>
<dbReference type="InterPro" id="IPR055378">
    <property type="entry name" value="GH3_C"/>
</dbReference>
<evidence type="ECO:0000313" key="3">
    <source>
        <dbReference type="EMBL" id="EMR02905.1"/>
    </source>
</evidence>
<dbReference type="EMBL" id="AODQ01000041">
    <property type="protein sequence ID" value="EMR02905.1"/>
    <property type="molecule type" value="Genomic_DNA"/>
</dbReference>
<dbReference type="GO" id="GO:0005737">
    <property type="term" value="C:cytoplasm"/>
    <property type="evidence" value="ECO:0007669"/>
    <property type="project" value="TreeGrafter"/>
</dbReference>
<dbReference type="RefSeq" id="WP_009195339.1">
    <property type="nucleotide sequence ID" value="NZ_AODQ01000041.1"/>
</dbReference>
<dbReference type="Pfam" id="PF23571">
    <property type="entry name" value="GH3_M"/>
    <property type="match status" value="1"/>
</dbReference>
<evidence type="ECO:0000259" key="2">
    <source>
        <dbReference type="Pfam" id="PF23572"/>
    </source>
</evidence>
<protein>
    <submittedName>
        <fullName evidence="3">GH3 auxin-responsive promoter</fullName>
    </submittedName>
</protein>
<name>M7NM96_9BACT</name>
<comment type="caution">
    <text evidence="3">The sequence shown here is derived from an EMBL/GenBank/DDBJ whole genome shotgun (WGS) entry which is preliminary data.</text>
</comment>
<gene>
    <name evidence="3" type="ORF">ADICEAN_01943</name>
</gene>
<dbReference type="PANTHER" id="PTHR31901:SF9">
    <property type="entry name" value="GH3 DOMAIN-CONTAINING PROTEIN"/>
    <property type="match status" value="1"/>
</dbReference>
<dbReference type="Proteomes" id="UP000011910">
    <property type="component" value="Unassembled WGS sequence"/>
</dbReference>